<dbReference type="AlphaFoldDB" id="R7TFQ3"/>
<evidence type="ECO:0000256" key="1">
    <source>
        <dbReference type="SAM" id="SignalP"/>
    </source>
</evidence>
<accession>R7TFQ3</accession>
<dbReference type="HOGENOM" id="CLU_1596105_0_0_1"/>
<reference evidence="4" key="1">
    <citation type="submission" date="2012-12" db="EMBL/GenBank/DDBJ databases">
        <authorList>
            <person name="Hellsten U."/>
            <person name="Grimwood J."/>
            <person name="Chapman J.A."/>
            <person name="Shapiro H."/>
            <person name="Aerts A."/>
            <person name="Otillar R.P."/>
            <person name="Terry A.Y."/>
            <person name="Boore J.L."/>
            <person name="Simakov O."/>
            <person name="Marletaz F."/>
            <person name="Cho S.-J."/>
            <person name="Edsinger-Gonzales E."/>
            <person name="Havlak P."/>
            <person name="Kuo D.-H."/>
            <person name="Larsson T."/>
            <person name="Lv J."/>
            <person name="Arendt D."/>
            <person name="Savage R."/>
            <person name="Osoegawa K."/>
            <person name="de Jong P."/>
            <person name="Lindberg D.R."/>
            <person name="Seaver E.C."/>
            <person name="Weisblat D.A."/>
            <person name="Putnam N.H."/>
            <person name="Grigoriev I.V."/>
            <person name="Rokhsar D.S."/>
        </authorList>
    </citation>
    <scope>NUCLEOTIDE SEQUENCE</scope>
    <source>
        <strain evidence="4">I ESC-2004</strain>
    </source>
</reference>
<reference evidence="2 4" key="2">
    <citation type="journal article" date="2013" name="Nature">
        <title>Insights into bilaterian evolution from three spiralian genomes.</title>
        <authorList>
            <person name="Simakov O."/>
            <person name="Marletaz F."/>
            <person name="Cho S.J."/>
            <person name="Edsinger-Gonzales E."/>
            <person name="Havlak P."/>
            <person name="Hellsten U."/>
            <person name="Kuo D.H."/>
            <person name="Larsson T."/>
            <person name="Lv J."/>
            <person name="Arendt D."/>
            <person name="Savage R."/>
            <person name="Osoegawa K."/>
            <person name="de Jong P."/>
            <person name="Grimwood J."/>
            <person name="Chapman J.A."/>
            <person name="Shapiro H."/>
            <person name="Aerts A."/>
            <person name="Otillar R.P."/>
            <person name="Terry A.Y."/>
            <person name="Boore J.L."/>
            <person name="Grigoriev I.V."/>
            <person name="Lindberg D.R."/>
            <person name="Seaver E.C."/>
            <person name="Weisblat D.A."/>
            <person name="Putnam N.H."/>
            <person name="Rokhsar D.S."/>
        </authorList>
    </citation>
    <scope>NUCLEOTIDE SEQUENCE</scope>
    <source>
        <strain evidence="2 4">I ESC-2004</strain>
    </source>
</reference>
<protein>
    <submittedName>
        <fullName evidence="2 3">Uncharacterized protein</fullName>
    </submittedName>
</protein>
<dbReference type="EnsemblMetazoa" id="CapteT209507">
    <property type="protein sequence ID" value="CapteP209507"/>
    <property type="gene ID" value="CapteG209507"/>
</dbReference>
<feature type="signal peptide" evidence="1">
    <location>
        <begin position="1"/>
        <end position="21"/>
    </location>
</feature>
<dbReference type="Proteomes" id="UP000014760">
    <property type="component" value="Unassembled WGS sequence"/>
</dbReference>
<proteinExistence type="predicted"/>
<evidence type="ECO:0000313" key="2">
    <source>
        <dbReference type="EMBL" id="ELT92297.1"/>
    </source>
</evidence>
<keyword evidence="4" id="KW-1185">Reference proteome</keyword>
<evidence type="ECO:0000313" key="3">
    <source>
        <dbReference type="EnsemblMetazoa" id="CapteP209507"/>
    </source>
</evidence>
<sequence length="167" mass="18730">MYLHIILTVVLVFPCFLQTDARNTNPIGQLRNVVKQLRKVVNLLEDEVDDEVGLRIAAFNIQIFGKAKMNKKEVVDVLLKTEKYNLISKVSNNRLQSEQGDRSPQKGTLCVCGIGVEFTDRVCSATIATETILGFTEYSMGVEECKKSGCKTFSKILLNTGRRAIER</sequence>
<organism evidence="2">
    <name type="scientific">Capitella teleta</name>
    <name type="common">Polychaete worm</name>
    <dbReference type="NCBI Taxonomy" id="283909"/>
    <lineage>
        <taxon>Eukaryota</taxon>
        <taxon>Metazoa</taxon>
        <taxon>Spiralia</taxon>
        <taxon>Lophotrochozoa</taxon>
        <taxon>Annelida</taxon>
        <taxon>Polychaeta</taxon>
        <taxon>Sedentaria</taxon>
        <taxon>Scolecida</taxon>
        <taxon>Capitellidae</taxon>
        <taxon>Capitella</taxon>
    </lineage>
</organism>
<reference evidence="3" key="3">
    <citation type="submission" date="2015-06" db="UniProtKB">
        <authorList>
            <consortium name="EnsemblMetazoa"/>
        </authorList>
    </citation>
    <scope>IDENTIFICATION</scope>
</reference>
<dbReference type="EMBL" id="KB310177">
    <property type="protein sequence ID" value="ELT92297.1"/>
    <property type="molecule type" value="Genomic_DNA"/>
</dbReference>
<evidence type="ECO:0000313" key="4">
    <source>
        <dbReference type="Proteomes" id="UP000014760"/>
    </source>
</evidence>
<keyword evidence="1" id="KW-0732">Signal</keyword>
<name>R7TFQ3_CAPTE</name>
<dbReference type="EMBL" id="AMQN01013375">
    <property type="status" value="NOT_ANNOTATED_CDS"/>
    <property type="molecule type" value="Genomic_DNA"/>
</dbReference>
<feature type="chain" id="PRO_5008786947" evidence="1">
    <location>
        <begin position="22"/>
        <end position="167"/>
    </location>
</feature>
<gene>
    <name evidence="2" type="ORF">CAPTEDRAFT_209507</name>
</gene>